<dbReference type="PANTHER" id="PTHR42852:SF13">
    <property type="entry name" value="PROTEIN DIPZ"/>
    <property type="match status" value="1"/>
</dbReference>
<dbReference type="Gene3D" id="3.40.30.10">
    <property type="entry name" value="Glutaredoxin"/>
    <property type="match status" value="1"/>
</dbReference>
<dbReference type="GO" id="GO:0017004">
    <property type="term" value="P:cytochrome complex assembly"/>
    <property type="evidence" value="ECO:0007669"/>
    <property type="project" value="UniProtKB-KW"/>
</dbReference>
<dbReference type="GO" id="GO:0016209">
    <property type="term" value="F:antioxidant activity"/>
    <property type="evidence" value="ECO:0007669"/>
    <property type="project" value="InterPro"/>
</dbReference>
<feature type="domain" description="Thioredoxin" evidence="8">
    <location>
        <begin position="240"/>
        <end position="385"/>
    </location>
</feature>
<dbReference type="GO" id="GO:0005886">
    <property type="term" value="C:plasma membrane"/>
    <property type="evidence" value="ECO:0007669"/>
    <property type="project" value="UniProtKB-SubCell"/>
</dbReference>
<comment type="caution">
    <text evidence="9">The sequence shown here is derived from an EMBL/GenBank/DDBJ whole genome shotgun (WGS) entry which is preliminary data.</text>
</comment>
<dbReference type="CDD" id="cd03012">
    <property type="entry name" value="TlpA_like_DipZ_like"/>
    <property type="match status" value="1"/>
</dbReference>
<dbReference type="PROSITE" id="PS51352">
    <property type="entry name" value="THIOREDOXIN_2"/>
    <property type="match status" value="1"/>
</dbReference>
<dbReference type="OrthoDB" id="9811352at2"/>
<gene>
    <name evidence="9" type="ORF">Ljor_0569</name>
</gene>
<dbReference type="STRING" id="456.Ljor_0569"/>
<dbReference type="PATRIC" id="fig|456.5.peg.601"/>
<keyword evidence="6 7" id="KW-0472">Membrane</keyword>
<feature type="transmembrane region" description="Helical" evidence="7">
    <location>
        <begin position="198"/>
        <end position="216"/>
    </location>
</feature>
<evidence type="ECO:0000256" key="5">
    <source>
        <dbReference type="ARBA" id="ARBA00022989"/>
    </source>
</evidence>
<dbReference type="InterPro" id="IPR050553">
    <property type="entry name" value="Thioredoxin_ResA/DsbE_sf"/>
</dbReference>
<evidence type="ECO:0000313" key="10">
    <source>
        <dbReference type="Proteomes" id="UP000055035"/>
    </source>
</evidence>
<proteinExistence type="predicted"/>
<feature type="transmembrane region" description="Helical" evidence="7">
    <location>
        <begin position="44"/>
        <end position="65"/>
    </location>
</feature>
<evidence type="ECO:0000259" key="8">
    <source>
        <dbReference type="PROSITE" id="PS51352"/>
    </source>
</evidence>
<evidence type="ECO:0000256" key="7">
    <source>
        <dbReference type="SAM" id="Phobius"/>
    </source>
</evidence>
<dbReference type="InterPro" id="IPR036249">
    <property type="entry name" value="Thioredoxin-like_sf"/>
</dbReference>
<evidence type="ECO:0000256" key="1">
    <source>
        <dbReference type="ARBA" id="ARBA00004651"/>
    </source>
</evidence>
<evidence type="ECO:0000256" key="4">
    <source>
        <dbReference type="ARBA" id="ARBA00022748"/>
    </source>
</evidence>
<dbReference type="SUPFAM" id="SSF52833">
    <property type="entry name" value="Thioredoxin-like"/>
    <property type="match status" value="1"/>
</dbReference>
<name>A0A0W0V7Z1_9GAMM</name>
<keyword evidence="2" id="KW-1003">Cell membrane</keyword>
<evidence type="ECO:0000256" key="2">
    <source>
        <dbReference type="ARBA" id="ARBA00022475"/>
    </source>
</evidence>
<evidence type="ECO:0000256" key="3">
    <source>
        <dbReference type="ARBA" id="ARBA00022692"/>
    </source>
</evidence>
<keyword evidence="5 7" id="KW-1133">Transmembrane helix</keyword>
<keyword evidence="10" id="KW-1185">Reference proteome</keyword>
<dbReference type="Proteomes" id="UP000055035">
    <property type="component" value="Unassembled WGS sequence"/>
</dbReference>
<dbReference type="InterPro" id="IPR000866">
    <property type="entry name" value="AhpC/TSA"/>
</dbReference>
<dbReference type="Pfam" id="PF02683">
    <property type="entry name" value="DsbD_TM"/>
    <property type="match status" value="1"/>
</dbReference>
<dbReference type="Pfam" id="PF00578">
    <property type="entry name" value="AhpC-TSA"/>
    <property type="match status" value="1"/>
</dbReference>
<dbReference type="RefSeq" id="WP_058470128.1">
    <property type="nucleotide sequence ID" value="NZ_CAAAIC010000004.1"/>
</dbReference>
<sequence length="548" mass="61050">MEENLLTVALAFIEGFALIISPCILPILPIVLAGSLSGSRVRPFGIIIGFVVSFSLLAFFSRQLVQYAGLNLDLLRYLSYSVLVLLAIIMFFTSLSERFSYLVNRLIGESRFSQANPSQGGFLSALFFGGLIAIIWTPCAGPILAAVIVQTVLQKTTIISFFILLSFALGAGLPMLIIALYGMQLVKTFQFFKTKAQLFRKILAVIIILAVAFMVYQDTALTTGTATTTIKTANYLEDALWIPYKAPPIEGIEAWINSKPLQLSQLEGKVVLIDFWTYSCINCLRTLPYLKGWYQKYQKDGLIVIGVHSPEFDFERKATNVEQAVKRYGITYPVALDNQFVTWRNYKNNYWPAHYLIDKNGKVVYEHFGEGDYDITENNIRYLLRIKSAAVPSFLGEDNYSISQTPETYLGYYRADKDVSPALVKDTENQYQFPTQLPVNAWGLQGGWKAEAHNILATQKDAAVKIHFKAKQVFVVMGNATTQPINVKVLLNNALLTAEAASDVHNSNIVVNKDSLYEVISLVNVSEGVLELIASSPGLRVYTFTFGG</sequence>
<dbReference type="PANTHER" id="PTHR42852">
    <property type="entry name" value="THIOL:DISULFIDE INTERCHANGE PROTEIN DSBE"/>
    <property type="match status" value="1"/>
</dbReference>
<keyword evidence="3 7" id="KW-0812">Transmembrane</keyword>
<protein>
    <submittedName>
        <fullName evidence="9">Cytochrome C biogenesis protein</fullName>
    </submittedName>
</protein>
<dbReference type="AlphaFoldDB" id="A0A0W0V7Z1"/>
<dbReference type="Pfam" id="PF17991">
    <property type="entry name" value="Thioredoxin_10"/>
    <property type="match status" value="1"/>
</dbReference>
<comment type="subcellular location">
    <subcellularLocation>
        <location evidence="1">Cell membrane</location>
        <topology evidence="1">Multi-pass membrane protein</topology>
    </subcellularLocation>
</comment>
<feature type="transmembrane region" description="Helical" evidence="7">
    <location>
        <begin position="161"/>
        <end position="186"/>
    </location>
</feature>
<organism evidence="9 10">
    <name type="scientific">Legionella jordanis</name>
    <dbReference type="NCBI Taxonomy" id="456"/>
    <lineage>
        <taxon>Bacteria</taxon>
        <taxon>Pseudomonadati</taxon>
        <taxon>Pseudomonadota</taxon>
        <taxon>Gammaproteobacteria</taxon>
        <taxon>Legionellales</taxon>
        <taxon>Legionellaceae</taxon>
        <taxon>Legionella</taxon>
    </lineage>
</organism>
<feature type="transmembrane region" description="Helical" evidence="7">
    <location>
        <begin position="6"/>
        <end position="32"/>
    </location>
</feature>
<dbReference type="GO" id="GO:0016491">
    <property type="term" value="F:oxidoreductase activity"/>
    <property type="evidence" value="ECO:0007669"/>
    <property type="project" value="InterPro"/>
</dbReference>
<feature type="transmembrane region" description="Helical" evidence="7">
    <location>
        <begin position="77"/>
        <end position="101"/>
    </location>
</feature>
<dbReference type="InterPro" id="IPR041017">
    <property type="entry name" value="Thioredoxin_10"/>
</dbReference>
<evidence type="ECO:0000256" key="6">
    <source>
        <dbReference type="ARBA" id="ARBA00023136"/>
    </source>
</evidence>
<dbReference type="InterPro" id="IPR003834">
    <property type="entry name" value="Cyt_c_assmbl_TM_dom"/>
</dbReference>
<evidence type="ECO:0000313" key="9">
    <source>
        <dbReference type="EMBL" id="KTD16263.1"/>
    </source>
</evidence>
<dbReference type="EMBL" id="LNYJ01000011">
    <property type="protein sequence ID" value="KTD16263.1"/>
    <property type="molecule type" value="Genomic_DNA"/>
</dbReference>
<accession>A0A0W0V7Z1</accession>
<dbReference type="InterPro" id="IPR013766">
    <property type="entry name" value="Thioredoxin_domain"/>
</dbReference>
<keyword evidence="4" id="KW-0201">Cytochrome c-type biogenesis</keyword>
<dbReference type="Gene3D" id="2.60.120.260">
    <property type="entry name" value="Galactose-binding domain-like"/>
    <property type="match status" value="1"/>
</dbReference>
<feature type="transmembrane region" description="Helical" evidence="7">
    <location>
        <begin position="122"/>
        <end position="149"/>
    </location>
</feature>
<reference evidence="9 10" key="1">
    <citation type="submission" date="2015-11" db="EMBL/GenBank/DDBJ databases">
        <title>Genomic analysis of 38 Legionella species identifies large and diverse effector repertoires.</title>
        <authorList>
            <person name="Burstein D."/>
            <person name="Amaro F."/>
            <person name="Zusman T."/>
            <person name="Lifshitz Z."/>
            <person name="Cohen O."/>
            <person name="Gilbert J.A."/>
            <person name="Pupko T."/>
            <person name="Shuman H.A."/>
            <person name="Segal G."/>
        </authorList>
    </citation>
    <scope>NUCLEOTIDE SEQUENCE [LARGE SCALE GENOMIC DNA]</scope>
    <source>
        <strain evidence="9 10">BL-540</strain>
    </source>
</reference>